<organism evidence="1">
    <name type="scientific">Salvia splendens</name>
    <name type="common">Scarlet sage</name>
    <dbReference type="NCBI Taxonomy" id="180675"/>
    <lineage>
        <taxon>Eukaryota</taxon>
        <taxon>Viridiplantae</taxon>
        <taxon>Streptophyta</taxon>
        <taxon>Embryophyta</taxon>
        <taxon>Tracheophyta</taxon>
        <taxon>Spermatophyta</taxon>
        <taxon>Magnoliopsida</taxon>
        <taxon>eudicotyledons</taxon>
        <taxon>Gunneridae</taxon>
        <taxon>Pentapetalae</taxon>
        <taxon>asterids</taxon>
        <taxon>lamiids</taxon>
        <taxon>Lamiales</taxon>
        <taxon>Lamiaceae</taxon>
        <taxon>Nepetoideae</taxon>
        <taxon>Mentheae</taxon>
        <taxon>Salviinae</taxon>
        <taxon>Salvia</taxon>
        <taxon>Salvia subgen. Calosphace</taxon>
        <taxon>core Calosphace</taxon>
    </lineage>
</organism>
<protein>
    <recommendedName>
        <fullName evidence="3">Mitochondrial glycoprotein</fullName>
    </recommendedName>
</protein>
<dbReference type="InterPro" id="IPR036561">
    <property type="entry name" value="MAM33_sf"/>
</dbReference>
<name>A0A8X8XDK5_SALSN</name>
<dbReference type="PANTHER" id="PTHR10826">
    <property type="entry name" value="COMPLEMENT COMPONENT 1"/>
    <property type="match status" value="1"/>
</dbReference>
<dbReference type="InterPro" id="IPR003428">
    <property type="entry name" value="MAM33"/>
</dbReference>
<dbReference type="EMBL" id="PNBA02000010">
    <property type="protein sequence ID" value="KAG6411488.1"/>
    <property type="molecule type" value="Genomic_DNA"/>
</dbReference>
<evidence type="ECO:0000313" key="1">
    <source>
        <dbReference type="EMBL" id="KAG6411488.1"/>
    </source>
</evidence>
<sequence>MARVTNVLRRAYKSIEDLDLLRILESELNHELSSMRFQLSFQSASFLLRPDLVYVMQNEKMGSFGDFVVEWDSPKSQDVILRKKCSSSGEEVAISALLGRDTFHEDSRFPAEALLKICVKKPGLSSILKFDCVASNRGGTQPDFHIHNAHYIPSSSLSSSVYRGPLFSDLDPALQHELKQYLAARGIEEDFTNNLLLYLHKKEQGQYTGWLQKLKEMMDRT</sequence>
<reference evidence="1" key="2">
    <citation type="submission" date="2020-08" db="EMBL/GenBank/DDBJ databases">
        <title>Plant Genome Project.</title>
        <authorList>
            <person name="Zhang R.-G."/>
        </authorList>
    </citation>
    <scope>NUCLEOTIDE SEQUENCE</scope>
    <source>
        <strain evidence="1">Huo1</strain>
        <tissue evidence="1">Leaf</tissue>
    </source>
</reference>
<dbReference type="GO" id="GO:0005759">
    <property type="term" value="C:mitochondrial matrix"/>
    <property type="evidence" value="ECO:0007669"/>
    <property type="project" value="InterPro"/>
</dbReference>
<dbReference type="SUPFAM" id="SSF54529">
    <property type="entry name" value="Mitochondrial glycoprotein MAM33-like"/>
    <property type="match status" value="1"/>
</dbReference>
<evidence type="ECO:0008006" key="3">
    <source>
        <dbReference type="Google" id="ProtNLM"/>
    </source>
</evidence>
<gene>
    <name evidence="1" type="ORF">SASPL_129571</name>
</gene>
<reference evidence="1" key="1">
    <citation type="submission" date="2018-01" db="EMBL/GenBank/DDBJ databases">
        <authorList>
            <person name="Mao J.F."/>
        </authorList>
    </citation>
    <scope>NUCLEOTIDE SEQUENCE</scope>
    <source>
        <strain evidence="1">Huo1</strain>
        <tissue evidence="1">Leaf</tissue>
    </source>
</reference>
<dbReference type="Proteomes" id="UP000298416">
    <property type="component" value="Unassembled WGS sequence"/>
</dbReference>
<evidence type="ECO:0000313" key="2">
    <source>
        <dbReference type="Proteomes" id="UP000298416"/>
    </source>
</evidence>
<accession>A0A8X8XDK5</accession>
<dbReference type="Pfam" id="PF02330">
    <property type="entry name" value="MAM33"/>
    <property type="match status" value="1"/>
</dbReference>
<keyword evidence="2" id="KW-1185">Reference proteome</keyword>
<dbReference type="AlphaFoldDB" id="A0A8X8XDK5"/>
<dbReference type="Gene3D" id="3.10.280.10">
    <property type="entry name" value="Mitochondrial glycoprotein"/>
    <property type="match status" value="1"/>
</dbReference>
<comment type="caution">
    <text evidence="1">The sequence shown here is derived from an EMBL/GenBank/DDBJ whole genome shotgun (WGS) entry which is preliminary data.</text>
</comment>
<dbReference type="PANTHER" id="PTHR10826:SF1">
    <property type="entry name" value="COMPLEMENT COMPONENT 1 Q SUBCOMPONENT-BINDING PROTEIN, MITOCHONDRIAL"/>
    <property type="match status" value="1"/>
</dbReference>
<proteinExistence type="predicted"/>